<proteinExistence type="predicted"/>
<feature type="region of interest" description="Disordered" evidence="1">
    <location>
        <begin position="1"/>
        <end position="29"/>
    </location>
</feature>
<dbReference type="OrthoDB" id="250301at2759"/>
<dbReference type="VEuPathDB" id="TriTrypDB:TRSC58_03501"/>
<accession>A0A3S5IR42</accession>
<name>A0A3S5IR42_TRYRA</name>
<keyword evidence="3" id="KW-1185">Reference proteome</keyword>
<dbReference type="Proteomes" id="UP000283634">
    <property type="component" value="Unassembled WGS sequence"/>
</dbReference>
<comment type="caution">
    <text evidence="2">The sequence shown here is derived from an EMBL/GenBank/DDBJ whole genome shotgun (WGS) entry which is preliminary data.</text>
</comment>
<gene>
    <name evidence="2" type="ORF">TraAM80_05398</name>
</gene>
<dbReference type="GeneID" id="40329331"/>
<sequence>MAFVDPQRTVGMVMHEPPRPPYRRVEPQDQQRMQRYSRHMNTMGISAQCGDAAQVKESAAQKKGFRPTLTMGTTLTIIEAEETAKSLRKFEESLARHLPCTSLSVSDERHDISALDEAAAEASRTSLIAPTTMGARPAAAQPTQRLMVNLLPRVFSELLLRRNSVVSQLRKIGREEVLRHMGDTGRRLGMRVVTSRDLYFLLSCIFDEKELWKDDIEYLFRFFDWGGKGSMDFKDALDSAGLLFVPPEVQAVVHCRRVLNERVLDDSVISIADIDVMLTALTVIFASTFPELPALCDEVHMTVENVMPTYTVPVSLFRAEVDRISVLRRCISAVQWDGSVRWADVLPAQLEDDCGGTHSECLMQLVSTAIADGREPTPPPVSTLDEDYCVDVSHPRFVADMYLTRASESQT</sequence>
<protein>
    <submittedName>
        <fullName evidence="2">Putative DNA repair protein RAD2</fullName>
    </submittedName>
</protein>
<evidence type="ECO:0000256" key="1">
    <source>
        <dbReference type="SAM" id="MobiDB-lite"/>
    </source>
</evidence>
<dbReference type="OMA" id="MHEPPRP"/>
<dbReference type="EMBL" id="MKGL01000168">
    <property type="protein sequence ID" value="RNF04262.1"/>
    <property type="molecule type" value="Genomic_DNA"/>
</dbReference>
<reference evidence="2 3" key="1">
    <citation type="journal article" date="2018" name="BMC Genomics">
        <title>Genomic comparison of Trypanosoma conorhini and Trypanosoma rangeli to Trypanosoma cruzi strains of high and low virulence.</title>
        <authorList>
            <person name="Bradwell K.R."/>
            <person name="Koparde V.N."/>
            <person name="Matveyev A.V."/>
            <person name="Serrano M.G."/>
            <person name="Alves J.M."/>
            <person name="Parikh H."/>
            <person name="Huang B."/>
            <person name="Lee V."/>
            <person name="Espinosa-Alvarez O."/>
            <person name="Ortiz P.A."/>
            <person name="Costa-Martins A.G."/>
            <person name="Teixeira M.M."/>
            <person name="Buck G.A."/>
        </authorList>
    </citation>
    <scope>NUCLEOTIDE SEQUENCE [LARGE SCALE GENOMIC DNA]</scope>
    <source>
        <strain evidence="2 3">AM80</strain>
    </source>
</reference>
<dbReference type="RefSeq" id="XP_029238004.1">
    <property type="nucleotide sequence ID" value="XM_029382277.1"/>
</dbReference>
<evidence type="ECO:0000313" key="2">
    <source>
        <dbReference type="EMBL" id="RNF04262.1"/>
    </source>
</evidence>
<evidence type="ECO:0000313" key="3">
    <source>
        <dbReference type="Proteomes" id="UP000283634"/>
    </source>
</evidence>
<dbReference type="AlphaFoldDB" id="A0A3S5IR42"/>
<organism evidence="2 3">
    <name type="scientific">Trypanosoma rangeli</name>
    <dbReference type="NCBI Taxonomy" id="5698"/>
    <lineage>
        <taxon>Eukaryota</taxon>
        <taxon>Discoba</taxon>
        <taxon>Euglenozoa</taxon>
        <taxon>Kinetoplastea</taxon>
        <taxon>Metakinetoplastina</taxon>
        <taxon>Trypanosomatida</taxon>
        <taxon>Trypanosomatidae</taxon>
        <taxon>Trypanosoma</taxon>
        <taxon>Herpetosoma</taxon>
    </lineage>
</organism>